<evidence type="ECO:0000313" key="2">
    <source>
        <dbReference type="EMBL" id="BAP61213.1"/>
    </source>
</evidence>
<gene>
    <name evidence="2" type="primary">fwdD</name>
    <name evidence="2" type="ORF">MMKA1_10960</name>
</gene>
<dbReference type="GO" id="GO:0018493">
    <property type="term" value="F:formylmethanofuran dehydrogenase activity"/>
    <property type="evidence" value="ECO:0007669"/>
    <property type="project" value="UniProtKB-EC"/>
</dbReference>
<evidence type="ECO:0000259" key="1">
    <source>
        <dbReference type="Pfam" id="PF01568"/>
    </source>
</evidence>
<dbReference type="RefSeq" id="WP_018153342.1">
    <property type="nucleotide sequence ID" value="NZ_AP011526.1"/>
</dbReference>
<dbReference type="KEGG" id="mmak:MMKA1_10960"/>
<evidence type="ECO:0000313" key="3">
    <source>
        <dbReference type="Proteomes" id="UP000264208"/>
    </source>
</evidence>
<dbReference type="InterPro" id="IPR009010">
    <property type="entry name" value="Asp_de-COase-like_dom_sf"/>
</dbReference>
<proteinExistence type="predicted"/>
<organism evidence="2 3">
    <name type="scientific">Methanococcus maripaludis KA1</name>
    <dbReference type="NCBI Taxonomy" id="637914"/>
    <lineage>
        <taxon>Archaea</taxon>
        <taxon>Methanobacteriati</taxon>
        <taxon>Methanobacteriota</taxon>
        <taxon>Methanomada group</taxon>
        <taxon>Methanococci</taxon>
        <taxon>Methanococcales</taxon>
        <taxon>Methanococcaceae</taxon>
        <taxon>Methanococcus</taxon>
    </lineage>
</organism>
<dbReference type="PIRSF" id="PIRSF015873">
    <property type="entry name" value="FwdD"/>
    <property type="match status" value="1"/>
</dbReference>
<dbReference type="EC" id="1.2.7.12" evidence="2"/>
<dbReference type="Gene3D" id="2.40.40.20">
    <property type="match status" value="1"/>
</dbReference>
<dbReference type="GeneID" id="41279507"/>
<reference evidence="2 3" key="1">
    <citation type="submission" date="2009-06" db="EMBL/GenBank/DDBJ databases">
        <title>Molecular Evidence for Microbiologically Influenced Corrosion from genome of Methanogen.</title>
        <authorList>
            <person name="Ito N."/>
            <person name="Tsurumaru H."/>
            <person name="Shimizu A."/>
            <person name="Harada T."/>
            <person name="Hosoyama A."/>
            <person name="Horikawa H."/>
            <person name="Wakai S."/>
            <person name="Sasaki K."/>
            <person name="Nishijima K."/>
            <person name="Ataku H."/>
            <person name="Yamazaki J."/>
            <person name="Mise M."/>
            <person name="Yamazaki S."/>
            <person name="Tanikawa S."/>
            <person name="Harayama S."/>
            <person name="Fujita N."/>
        </authorList>
    </citation>
    <scope>NUCLEOTIDE SEQUENCE [LARGE SCALE GENOMIC DNA]</scope>
    <source>
        <strain evidence="3">KA1 ( NBRC 102054)</strain>
    </source>
</reference>
<dbReference type="EMBL" id="AP011526">
    <property type="protein sequence ID" value="BAP61213.1"/>
    <property type="molecule type" value="Genomic_DNA"/>
</dbReference>
<dbReference type="GO" id="GO:0043546">
    <property type="term" value="F:molybdopterin cofactor binding"/>
    <property type="evidence" value="ECO:0007669"/>
    <property type="project" value="InterPro"/>
</dbReference>
<dbReference type="SMR" id="A0A2Z5PFW2"/>
<dbReference type="InterPro" id="IPR006657">
    <property type="entry name" value="MoPterin_dinucl-bd_dom"/>
</dbReference>
<keyword evidence="2" id="KW-0560">Oxidoreductase</keyword>
<dbReference type="Pfam" id="PF01568">
    <property type="entry name" value="Molydop_binding"/>
    <property type="match status" value="1"/>
</dbReference>
<name>A0A2Z5PFW2_METMI</name>
<feature type="domain" description="Molybdopterin dinucleotide-binding" evidence="1">
    <location>
        <begin position="8"/>
        <end position="104"/>
    </location>
</feature>
<protein>
    <submittedName>
        <fullName evidence="2">Tungsten formylmethanofuran dehydrogenase subunit D</fullName>
        <ecNumber evidence="2">1.2.7.12</ecNumber>
    </submittedName>
</protein>
<dbReference type="AlphaFoldDB" id="A0A2Z5PFW2"/>
<dbReference type="SUPFAM" id="SSF50692">
    <property type="entry name" value="ADC-like"/>
    <property type="match status" value="1"/>
</dbReference>
<accession>A0A2Z5PFW2</accession>
<dbReference type="InterPro" id="IPR012040">
    <property type="entry name" value="Formylmethanofuran_DH_dsu"/>
</dbReference>
<sequence>MKKLEALFLTGRTVWQGEGMESGKEGELYTKACCMLEMNPEDMKKIHVNENESVLVYNDYGKVVMKAVKAKEELPEGMVYAAYGSWANVVVCPDTNSTGMPYLKAIKVTIKPVTQELANNSLDLVEKTYMSKI</sequence>
<dbReference type="Proteomes" id="UP000264208">
    <property type="component" value="Chromosome"/>
</dbReference>